<reference evidence="3" key="1">
    <citation type="submission" date="2021-01" db="EMBL/GenBank/DDBJ databases">
        <authorList>
            <person name="Corre E."/>
            <person name="Pelletier E."/>
            <person name="Niang G."/>
            <person name="Scheremetjew M."/>
            <person name="Finn R."/>
            <person name="Kale V."/>
            <person name="Holt S."/>
            <person name="Cochrane G."/>
            <person name="Meng A."/>
            <person name="Brown T."/>
            <person name="Cohen L."/>
        </authorList>
    </citation>
    <scope>NUCLEOTIDE SEQUENCE</scope>
    <source>
        <strain evidence="3">CCMP 2712</strain>
    </source>
</reference>
<dbReference type="AlphaFoldDB" id="A0A7S4LZW5"/>
<dbReference type="Pfam" id="PF01476">
    <property type="entry name" value="LysM"/>
    <property type="match status" value="1"/>
</dbReference>
<proteinExistence type="predicted"/>
<evidence type="ECO:0000259" key="2">
    <source>
        <dbReference type="PROSITE" id="PS51782"/>
    </source>
</evidence>
<dbReference type="Gene3D" id="3.10.350.10">
    <property type="entry name" value="LysM domain"/>
    <property type="match status" value="1"/>
</dbReference>
<organism evidence="3">
    <name type="scientific">Guillardia theta</name>
    <name type="common">Cryptophyte</name>
    <name type="synonym">Cryptomonas phi</name>
    <dbReference type="NCBI Taxonomy" id="55529"/>
    <lineage>
        <taxon>Eukaryota</taxon>
        <taxon>Cryptophyceae</taxon>
        <taxon>Pyrenomonadales</taxon>
        <taxon>Geminigeraceae</taxon>
        <taxon>Guillardia</taxon>
    </lineage>
</organism>
<feature type="chain" id="PRO_5030559809" description="LysM domain-containing protein" evidence="1">
    <location>
        <begin position="19"/>
        <end position="339"/>
    </location>
</feature>
<dbReference type="SUPFAM" id="SSF54106">
    <property type="entry name" value="LysM domain"/>
    <property type="match status" value="1"/>
</dbReference>
<keyword evidence="1" id="KW-0732">Signal</keyword>
<feature type="signal peptide" evidence="1">
    <location>
        <begin position="1"/>
        <end position="18"/>
    </location>
</feature>
<dbReference type="InterPro" id="IPR018392">
    <property type="entry name" value="LysM"/>
</dbReference>
<dbReference type="InterPro" id="IPR036779">
    <property type="entry name" value="LysM_dom_sf"/>
</dbReference>
<dbReference type="PROSITE" id="PS51782">
    <property type="entry name" value="LYSM"/>
    <property type="match status" value="1"/>
</dbReference>
<evidence type="ECO:0000313" key="3">
    <source>
        <dbReference type="EMBL" id="CAE2191272.1"/>
    </source>
</evidence>
<evidence type="ECO:0000256" key="1">
    <source>
        <dbReference type="SAM" id="SignalP"/>
    </source>
</evidence>
<accession>A0A7S4LZW5</accession>
<gene>
    <name evidence="3" type="ORF">GTHE00462_LOCUS583</name>
</gene>
<protein>
    <recommendedName>
        <fullName evidence="2">LysM domain-containing protein</fullName>
    </recommendedName>
</protein>
<sequence length="339" mass="36907">MILKGLLLFLVVIGVCDGATSYKAERITAAGPVEYISSEPFVTAVGCVEQLKVTFYPINGVLPATINLYRLGTDFQITASAALIGPGREHDIICCSHYPLDRNAVLKQLPGYASSTCQGGEYNLNYFDFFQCSLLQVETVNNTKVATIYFVPPAGSDITSNGFGNITFSVQPITGEGIKTERLIVNIQIRQCNACIKAGEGLNAFAKRFYTHWLQVYSSNPEINRNPNQIDENQVIRLGPLYSVRIGDTLMSIATKFGVTVNQILFWNQFLRSQASYASDGSIQISPGLSPGQLMCILPKTCYNSFGSAQPIFSQREVTQGYGGSAGLPYQILNGTSSP</sequence>
<feature type="domain" description="LysM" evidence="2">
    <location>
        <begin position="240"/>
        <end position="297"/>
    </location>
</feature>
<dbReference type="CDD" id="cd00118">
    <property type="entry name" value="LysM"/>
    <property type="match status" value="1"/>
</dbReference>
<name>A0A7S4LZW5_GUITH</name>
<dbReference type="SMART" id="SM00257">
    <property type="entry name" value="LysM"/>
    <property type="match status" value="2"/>
</dbReference>
<dbReference type="EMBL" id="HBKN01000684">
    <property type="protein sequence ID" value="CAE2191272.1"/>
    <property type="molecule type" value="Transcribed_RNA"/>
</dbReference>